<dbReference type="NCBIfam" id="TIGR02037">
    <property type="entry name" value="degP_htrA_DO"/>
    <property type="match status" value="1"/>
</dbReference>
<feature type="binding site" evidence="15">
    <location>
        <begin position="245"/>
        <end position="247"/>
    </location>
    <ligand>
        <name>substrate</name>
    </ligand>
</feature>
<evidence type="ECO:0000256" key="8">
    <source>
        <dbReference type="ARBA" id="ARBA00022737"/>
    </source>
</evidence>
<evidence type="ECO:0000256" key="11">
    <source>
        <dbReference type="ARBA" id="ARBA00022825"/>
    </source>
</evidence>
<dbReference type="Pfam" id="PF13365">
    <property type="entry name" value="Trypsin_2"/>
    <property type="match status" value="1"/>
</dbReference>
<evidence type="ECO:0000256" key="7">
    <source>
        <dbReference type="ARBA" id="ARBA00022729"/>
    </source>
</evidence>
<accession>A0A1T4SW99</accession>
<evidence type="ECO:0000256" key="5">
    <source>
        <dbReference type="ARBA" id="ARBA00013958"/>
    </source>
</evidence>
<organism evidence="18 19">
    <name type="scientific">Consotaella salsifontis</name>
    <dbReference type="NCBI Taxonomy" id="1365950"/>
    <lineage>
        <taxon>Bacteria</taxon>
        <taxon>Pseudomonadati</taxon>
        <taxon>Pseudomonadota</taxon>
        <taxon>Alphaproteobacteria</taxon>
        <taxon>Hyphomicrobiales</taxon>
        <taxon>Aurantimonadaceae</taxon>
        <taxon>Consotaella</taxon>
    </lineage>
</organism>
<evidence type="ECO:0000256" key="14">
    <source>
        <dbReference type="PIRSR" id="PIRSR611782-1"/>
    </source>
</evidence>
<evidence type="ECO:0000256" key="2">
    <source>
        <dbReference type="ARBA" id="ARBA00004418"/>
    </source>
</evidence>
<dbReference type="GO" id="GO:0042597">
    <property type="term" value="C:periplasmic space"/>
    <property type="evidence" value="ECO:0007669"/>
    <property type="project" value="UniProtKB-SubCell"/>
</dbReference>
<proteinExistence type="inferred from homology"/>
<comment type="similarity">
    <text evidence="3">Belongs to the peptidase S1C family.</text>
</comment>
<dbReference type="Proteomes" id="UP000190135">
    <property type="component" value="Unassembled WGS sequence"/>
</dbReference>
<dbReference type="PRINTS" id="PR00834">
    <property type="entry name" value="PROTEASES2C"/>
</dbReference>
<feature type="domain" description="PDZ" evidence="17">
    <location>
        <begin position="298"/>
        <end position="357"/>
    </location>
</feature>
<dbReference type="SMART" id="SM00228">
    <property type="entry name" value="PDZ"/>
    <property type="match status" value="2"/>
</dbReference>
<keyword evidence="6 18" id="KW-0645">Protease</keyword>
<keyword evidence="19" id="KW-1185">Reference proteome</keyword>
<feature type="active site" description="Charge relay system" evidence="14">
    <location>
        <position position="172"/>
    </location>
</feature>
<dbReference type="AlphaFoldDB" id="A0A1T4SW99"/>
<dbReference type="RefSeq" id="WP_078709737.1">
    <property type="nucleotide sequence ID" value="NZ_FUXL01000015.1"/>
</dbReference>
<feature type="region of interest" description="Disordered" evidence="16">
    <location>
        <begin position="400"/>
        <end position="424"/>
    </location>
</feature>
<evidence type="ECO:0000313" key="18">
    <source>
        <dbReference type="EMBL" id="SKA32540.1"/>
    </source>
</evidence>
<dbReference type="OrthoDB" id="9758917at2"/>
<evidence type="ECO:0000256" key="1">
    <source>
        <dbReference type="ARBA" id="ARBA00001772"/>
    </source>
</evidence>
<keyword evidence="8" id="KW-0677">Repeat</keyword>
<evidence type="ECO:0000256" key="16">
    <source>
        <dbReference type="SAM" id="MobiDB-lite"/>
    </source>
</evidence>
<dbReference type="SUPFAM" id="SSF50494">
    <property type="entry name" value="Trypsin-like serine proteases"/>
    <property type="match status" value="1"/>
</dbReference>
<feature type="domain" description="PDZ" evidence="17">
    <location>
        <begin position="394"/>
        <end position="493"/>
    </location>
</feature>
<dbReference type="PANTHER" id="PTHR22939:SF130">
    <property type="entry name" value="PERIPLASMIC SERINE ENDOPROTEASE DEGP-LIKE-RELATED"/>
    <property type="match status" value="1"/>
</dbReference>
<keyword evidence="9" id="KW-0574">Periplasm</keyword>
<evidence type="ECO:0000256" key="12">
    <source>
        <dbReference type="ARBA" id="ARBA00023016"/>
    </source>
</evidence>
<dbReference type="SUPFAM" id="SSF50156">
    <property type="entry name" value="PDZ domain-like"/>
    <property type="match status" value="2"/>
</dbReference>
<sequence>MRNDVEKKSGRNRLRAAVLAAGAAGLAFSGGVMTSTLPVFADPVTVEAPAQNFGFADVVSRVSPAVVSVRVTENVDTNMSDGSDFDNPFGNLPPDHPLRRFFQFGNPDMPNGGQRPSRPHKAMAQGSGFFISDDGYLVTNNHVVEDGSDFTVVLDDGTELKAKLIGADKRTDLAVLKVDPNGRKFTYVEFGDDSKVRVGDWVVAVGNPFGLGGSVTAGIISARGRDIGAGPYDDFLQIDAAVNRGNSGGPAFDLQGKVIGVNTAIFSPSGGNVGIAFAIPATVAKSVVQSLREHGNVERGWLGVQISAVTKDIAEAVGLAEPKGAIVTMPDSDTPATEAGIQTGDVITAVNGQTVDGPRELSRTIAAFRPGTKVDITIWRNDKSKTVSVTLGDLATLDKETNAGTDNAPSRPGAATSSLSGYGLTITPSDDGEGLVITDVDPSSAAADKGIETGDVIVSINGNDVKSQGDVDKALKSANDAGRKAALFQLRTNGQNRFVALPLSKG</sequence>
<feature type="active site" description="Charge relay system" evidence="14">
    <location>
        <position position="247"/>
    </location>
</feature>
<evidence type="ECO:0000256" key="9">
    <source>
        <dbReference type="ARBA" id="ARBA00022764"/>
    </source>
</evidence>
<dbReference type="FunFam" id="2.40.10.120:FF:000007">
    <property type="entry name" value="Periplasmic serine endoprotease DegP-like"/>
    <property type="match status" value="1"/>
</dbReference>
<dbReference type="Gene3D" id="2.40.10.120">
    <property type="match status" value="1"/>
</dbReference>
<keyword evidence="7" id="KW-0732">Signal</keyword>
<dbReference type="InterPro" id="IPR001940">
    <property type="entry name" value="Peptidase_S1C"/>
</dbReference>
<dbReference type="InterPro" id="IPR036034">
    <property type="entry name" value="PDZ_sf"/>
</dbReference>
<name>A0A1T4SW99_9HYPH</name>
<feature type="binding site" evidence="15">
    <location>
        <position position="142"/>
    </location>
    <ligand>
        <name>substrate</name>
    </ligand>
</feature>
<dbReference type="PROSITE" id="PS50106">
    <property type="entry name" value="PDZ"/>
    <property type="match status" value="2"/>
</dbReference>
<evidence type="ECO:0000256" key="3">
    <source>
        <dbReference type="ARBA" id="ARBA00010541"/>
    </source>
</evidence>
<dbReference type="PANTHER" id="PTHR22939">
    <property type="entry name" value="SERINE PROTEASE FAMILY S1C HTRA-RELATED"/>
    <property type="match status" value="1"/>
</dbReference>
<evidence type="ECO:0000259" key="17">
    <source>
        <dbReference type="PROSITE" id="PS50106"/>
    </source>
</evidence>
<dbReference type="InterPro" id="IPR011782">
    <property type="entry name" value="Pept_S1C_Do"/>
</dbReference>
<evidence type="ECO:0000256" key="10">
    <source>
        <dbReference type="ARBA" id="ARBA00022801"/>
    </source>
</evidence>
<dbReference type="Pfam" id="PF00595">
    <property type="entry name" value="PDZ"/>
    <property type="match status" value="1"/>
</dbReference>
<keyword evidence="11" id="KW-0720">Serine protease</keyword>
<gene>
    <name evidence="18" type="ORF">SAMN05428963_11510</name>
</gene>
<comment type="catalytic activity">
    <reaction evidence="1">
        <text>Acts on substrates that are at least partially unfolded. The cleavage site P1 residue is normally between a pair of hydrophobic residues, such as Val-|-Val.</text>
        <dbReference type="EC" id="3.4.21.107"/>
    </reaction>
</comment>
<comment type="subcellular location">
    <subcellularLocation>
        <location evidence="2">Periplasm</location>
    </subcellularLocation>
</comment>
<dbReference type="Gene3D" id="2.30.42.10">
    <property type="match status" value="2"/>
</dbReference>
<dbReference type="Pfam" id="PF13180">
    <property type="entry name" value="PDZ_2"/>
    <property type="match status" value="1"/>
</dbReference>
<evidence type="ECO:0000313" key="19">
    <source>
        <dbReference type="Proteomes" id="UP000190135"/>
    </source>
</evidence>
<keyword evidence="12" id="KW-0346">Stress response</keyword>
<feature type="active site" description="Charge relay system" evidence="14">
    <location>
        <position position="142"/>
    </location>
</feature>
<reference evidence="18 19" key="1">
    <citation type="submission" date="2017-02" db="EMBL/GenBank/DDBJ databases">
        <authorList>
            <person name="Peterson S.W."/>
        </authorList>
    </citation>
    <scope>NUCLEOTIDE SEQUENCE [LARGE SCALE GENOMIC DNA]</scope>
    <source>
        <strain evidence="18 19">USBA 369</strain>
    </source>
</reference>
<evidence type="ECO:0000256" key="4">
    <source>
        <dbReference type="ARBA" id="ARBA00013035"/>
    </source>
</evidence>
<feature type="binding site" evidence="15">
    <location>
        <position position="172"/>
    </location>
    <ligand>
        <name>substrate</name>
    </ligand>
</feature>
<dbReference type="GO" id="GO:0006508">
    <property type="term" value="P:proteolysis"/>
    <property type="evidence" value="ECO:0007669"/>
    <property type="project" value="UniProtKB-KW"/>
</dbReference>
<dbReference type="CDD" id="cd10839">
    <property type="entry name" value="cpPDZ1_DegP-like"/>
    <property type="match status" value="1"/>
</dbReference>
<dbReference type="EMBL" id="FUXL01000015">
    <property type="protein sequence ID" value="SKA32540.1"/>
    <property type="molecule type" value="Genomic_DNA"/>
</dbReference>
<dbReference type="STRING" id="1365950.SAMN05428963_11510"/>
<keyword evidence="10" id="KW-0378">Hydrolase</keyword>
<dbReference type="EC" id="3.4.21.107" evidence="4"/>
<dbReference type="InterPro" id="IPR001478">
    <property type="entry name" value="PDZ"/>
</dbReference>
<evidence type="ECO:0000256" key="13">
    <source>
        <dbReference type="ARBA" id="ARBA00032850"/>
    </source>
</evidence>
<evidence type="ECO:0000256" key="6">
    <source>
        <dbReference type="ARBA" id="ARBA00022670"/>
    </source>
</evidence>
<protein>
    <recommendedName>
        <fullName evidence="5">Probable periplasmic serine endoprotease DegP-like</fullName>
        <ecNumber evidence="4">3.4.21.107</ecNumber>
    </recommendedName>
    <alternativeName>
        <fullName evidence="13">Protease Do</fullName>
    </alternativeName>
</protein>
<dbReference type="GO" id="GO:0004252">
    <property type="term" value="F:serine-type endopeptidase activity"/>
    <property type="evidence" value="ECO:0007669"/>
    <property type="project" value="InterPro"/>
</dbReference>
<evidence type="ECO:0000256" key="15">
    <source>
        <dbReference type="PIRSR" id="PIRSR611782-2"/>
    </source>
</evidence>
<dbReference type="InterPro" id="IPR009003">
    <property type="entry name" value="Peptidase_S1_PA"/>
</dbReference>